<reference evidence="2" key="1">
    <citation type="submission" date="2014-05" db="EMBL/GenBank/DDBJ databases">
        <title>The transcriptome of the halophilic microalga Tetraselmis sp. GSL018 isolated from the Great Salt Lake, Utah.</title>
        <authorList>
            <person name="Jinkerson R.E."/>
            <person name="D'Adamo S."/>
            <person name="Posewitz M.C."/>
        </authorList>
    </citation>
    <scope>NUCLEOTIDE SEQUENCE</scope>
    <source>
        <strain evidence="2">GSL018</strain>
    </source>
</reference>
<feature type="compositionally biased region" description="Polar residues" evidence="1">
    <location>
        <begin position="1"/>
        <end position="12"/>
    </location>
</feature>
<evidence type="ECO:0000313" key="2">
    <source>
        <dbReference type="EMBL" id="JAC79087.1"/>
    </source>
</evidence>
<feature type="region of interest" description="Disordered" evidence="1">
    <location>
        <begin position="1"/>
        <end position="40"/>
    </location>
</feature>
<dbReference type="EMBL" id="GBEZ01006300">
    <property type="protein sequence ID" value="JAC79087.1"/>
    <property type="molecule type" value="Transcribed_RNA"/>
</dbReference>
<proteinExistence type="predicted"/>
<accession>A0A061S1Q7</accession>
<evidence type="ECO:0000256" key="1">
    <source>
        <dbReference type="SAM" id="MobiDB-lite"/>
    </source>
</evidence>
<sequence>RGICGSQITAHNSRPGLGVCGGGEEGLREGGRARREEHRP</sequence>
<protein>
    <submittedName>
        <fullName evidence="2">Uncharacterized protein</fullName>
    </submittedName>
</protein>
<organism evidence="2">
    <name type="scientific">Tetraselmis sp. GSL018</name>
    <dbReference type="NCBI Taxonomy" id="582737"/>
    <lineage>
        <taxon>Eukaryota</taxon>
        <taxon>Viridiplantae</taxon>
        <taxon>Chlorophyta</taxon>
        <taxon>core chlorophytes</taxon>
        <taxon>Chlorodendrophyceae</taxon>
        <taxon>Chlorodendrales</taxon>
        <taxon>Chlorodendraceae</taxon>
        <taxon>Tetraselmis</taxon>
    </lineage>
</organism>
<gene>
    <name evidence="2" type="ORF">TSPGSL018_13579</name>
</gene>
<feature type="non-terminal residue" evidence="2">
    <location>
        <position position="1"/>
    </location>
</feature>
<dbReference type="AlphaFoldDB" id="A0A061S1Q7"/>
<feature type="compositionally biased region" description="Basic and acidic residues" evidence="1">
    <location>
        <begin position="25"/>
        <end position="40"/>
    </location>
</feature>
<name>A0A061S1Q7_9CHLO</name>